<feature type="transmembrane region" description="Helical" evidence="6">
    <location>
        <begin position="250"/>
        <end position="273"/>
    </location>
</feature>
<dbReference type="Pfam" id="PF03631">
    <property type="entry name" value="Virul_fac_BrkB"/>
    <property type="match status" value="1"/>
</dbReference>
<feature type="transmembrane region" description="Helical" evidence="6">
    <location>
        <begin position="29"/>
        <end position="59"/>
    </location>
</feature>
<keyword evidence="2" id="KW-1003">Cell membrane</keyword>
<evidence type="ECO:0000256" key="2">
    <source>
        <dbReference type="ARBA" id="ARBA00022475"/>
    </source>
</evidence>
<evidence type="ECO:0000313" key="8">
    <source>
        <dbReference type="Proteomes" id="UP000309550"/>
    </source>
</evidence>
<comment type="subcellular location">
    <subcellularLocation>
        <location evidence="1">Cell membrane</location>
        <topology evidence="1">Multi-pass membrane protein</topology>
    </subcellularLocation>
</comment>
<feature type="transmembrane region" description="Helical" evidence="6">
    <location>
        <begin position="214"/>
        <end position="238"/>
    </location>
</feature>
<dbReference type="Proteomes" id="UP000309550">
    <property type="component" value="Unassembled WGS sequence"/>
</dbReference>
<dbReference type="InterPro" id="IPR017039">
    <property type="entry name" value="Virul_fac_BrkB"/>
</dbReference>
<evidence type="ECO:0000256" key="5">
    <source>
        <dbReference type="ARBA" id="ARBA00023136"/>
    </source>
</evidence>
<accession>A0A5S3PGD8</accession>
<dbReference type="PIRSF" id="PIRSF035875">
    <property type="entry name" value="RNase_BN"/>
    <property type="match status" value="1"/>
</dbReference>
<evidence type="ECO:0000256" key="6">
    <source>
        <dbReference type="SAM" id="Phobius"/>
    </source>
</evidence>
<dbReference type="NCBIfam" id="TIGR00765">
    <property type="entry name" value="yihY_not_rbn"/>
    <property type="match status" value="1"/>
</dbReference>
<feature type="transmembrane region" description="Helical" evidence="6">
    <location>
        <begin position="98"/>
        <end position="121"/>
    </location>
</feature>
<dbReference type="PANTHER" id="PTHR30213">
    <property type="entry name" value="INNER MEMBRANE PROTEIN YHJD"/>
    <property type="match status" value="1"/>
</dbReference>
<dbReference type="EMBL" id="VANS01000006">
    <property type="protein sequence ID" value="TMM50600.1"/>
    <property type="molecule type" value="Genomic_DNA"/>
</dbReference>
<keyword evidence="4 6" id="KW-1133">Transmembrane helix</keyword>
<keyword evidence="3 6" id="KW-0812">Transmembrane</keyword>
<keyword evidence="8" id="KW-1185">Reference proteome</keyword>
<gene>
    <name evidence="7" type="ORF">FDT80_17245</name>
</gene>
<dbReference type="RefSeq" id="WP_138663576.1">
    <property type="nucleotide sequence ID" value="NZ_VANS01000006.1"/>
</dbReference>
<evidence type="ECO:0000313" key="7">
    <source>
        <dbReference type="EMBL" id="TMM50600.1"/>
    </source>
</evidence>
<comment type="caution">
    <text evidence="7">The sequence shown here is derived from an EMBL/GenBank/DDBJ whole genome shotgun (WGS) entry which is preliminary data.</text>
</comment>
<dbReference type="PANTHER" id="PTHR30213:SF0">
    <property type="entry name" value="UPF0761 MEMBRANE PROTEIN YIHY"/>
    <property type="match status" value="1"/>
</dbReference>
<keyword evidence="5 6" id="KW-0472">Membrane</keyword>
<protein>
    <submittedName>
        <fullName evidence="7">YihY/virulence factor BrkB family protein</fullName>
    </submittedName>
</protein>
<reference evidence="7 8" key="1">
    <citation type="submission" date="2019-05" db="EMBL/GenBank/DDBJ databases">
        <title>Sulfitobacter sabulilitoris sp. nov., isolated from a marine sand.</title>
        <authorList>
            <person name="Yoon J.-H."/>
        </authorList>
    </citation>
    <scope>NUCLEOTIDE SEQUENCE [LARGE SCALE GENOMIC DNA]</scope>
    <source>
        <strain evidence="7 8">HSMS-29</strain>
    </source>
</reference>
<dbReference type="GO" id="GO:0005886">
    <property type="term" value="C:plasma membrane"/>
    <property type="evidence" value="ECO:0007669"/>
    <property type="project" value="UniProtKB-SubCell"/>
</dbReference>
<feature type="transmembrane region" description="Helical" evidence="6">
    <location>
        <begin position="142"/>
        <end position="170"/>
    </location>
</feature>
<proteinExistence type="predicted"/>
<evidence type="ECO:0000256" key="3">
    <source>
        <dbReference type="ARBA" id="ARBA00022692"/>
    </source>
</evidence>
<organism evidence="7 8">
    <name type="scientific">Sulfitobacter sabulilitoris</name>
    <dbReference type="NCBI Taxonomy" id="2562655"/>
    <lineage>
        <taxon>Bacteria</taxon>
        <taxon>Pseudomonadati</taxon>
        <taxon>Pseudomonadota</taxon>
        <taxon>Alphaproteobacteria</taxon>
        <taxon>Rhodobacterales</taxon>
        <taxon>Roseobacteraceae</taxon>
        <taxon>Sulfitobacter</taxon>
    </lineage>
</organism>
<name>A0A5S3PGD8_9RHOB</name>
<dbReference type="OrthoDB" id="9781030at2"/>
<feature type="transmembrane region" description="Helical" evidence="6">
    <location>
        <begin position="182"/>
        <end position="202"/>
    </location>
</feature>
<sequence>MRDDVQPSRISVYWAAAVASFHQIAQNNLALIAAGVAFFSMLSIFPGLAALIAIMSLIADPVVVVAQLEEVRGLMPDDVYKILNKQVVGLVSTSSDTLGWAGAVSVLVAVWSARAGVGAMMNGLNAVYGERNRTSVRHYARALMMTLTLVGVGIVALLAVVVAPVALAFLPLGWVTILLADLLRWTIAIGVIFVGVGVLYRYGPNRKRGARMAWVTPGAVGAVVSWAVLSIAFSFYVANFGNYNEVYGSIGAVIAMLVWLWISSFLVLLGGAFNAELELRTKRDSTVGDARKPGLRGAYVADTVMLED</sequence>
<evidence type="ECO:0000256" key="1">
    <source>
        <dbReference type="ARBA" id="ARBA00004651"/>
    </source>
</evidence>
<evidence type="ECO:0000256" key="4">
    <source>
        <dbReference type="ARBA" id="ARBA00022989"/>
    </source>
</evidence>
<dbReference type="AlphaFoldDB" id="A0A5S3PGD8"/>